<dbReference type="InterPro" id="IPR001810">
    <property type="entry name" value="F-box_dom"/>
</dbReference>
<dbReference type="CDD" id="cd09917">
    <property type="entry name" value="F-box_SF"/>
    <property type="match status" value="1"/>
</dbReference>
<proteinExistence type="predicted"/>
<dbReference type="PROSITE" id="PS50181">
    <property type="entry name" value="FBOX"/>
    <property type="match status" value="1"/>
</dbReference>
<dbReference type="InterPro" id="IPR036047">
    <property type="entry name" value="F-box-like_dom_sf"/>
</dbReference>
<keyword evidence="3" id="KW-1185">Reference proteome</keyword>
<sequence>MKEHLRILHAILSSLGPYEQRAVKAEFEEKKFHFDIIGSQNVQLPVEIILQITALLDLLDVVRSQRVSRSWQEVLTSWVVMDQAMEQWYDKSDPPLTCDRIPFDPAYTRKQKLDHIRRIRTCSPSAQASVEIPHHSDLRLLTTPNTQSDHVIFHDEVLAWRSTDTSKLMLLNVKKGINSFGCTQGREGIEEIFLTSRYAICSSLHGRLSAFDIARMDKDSLFLPVHASIRLPSISRRIRAVDDIVAILHTESLHNLDASYNVQIWNISENKSWSFRRSARDSKKSEVDIIPDK</sequence>
<protein>
    <recommendedName>
        <fullName evidence="1">F-box domain-containing protein</fullName>
    </recommendedName>
</protein>
<name>A0A9P4P254_9PEZI</name>
<evidence type="ECO:0000313" key="2">
    <source>
        <dbReference type="EMBL" id="KAF2435887.1"/>
    </source>
</evidence>
<evidence type="ECO:0000313" key="3">
    <source>
        <dbReference type="Proteomes" id="UP000800235"/>
    </source>
</evidence>
<dbReference type="SUPFAM" id="SSF81383">
    <property type="entry name" value="F-box domain"/>
    <property type="match status" value="1"/>
</dbReference>
<dbReference type="Pfam" id="PF12937">
    <property type="entry name" value="F-box-like"/>
    <property type="match status" value="1"/>
</dbReference>
<gene>
    <name evidence="2" type="ORF">EJ08DRAFT_293642</name>
</gene>
<accession>A0A9P4P254</accession>
<feature type="domain" description="F-box" evidence="1">
    <location>
        <begin position="38"/>
        <end position="91"/>
    </location>
</feature>
<reference evidence="2" key="1">
    <citation type="journal article" date="2020" name="Stud. Mycol.">
        <title>101 Dothideomycetes genomes: a test case for predicting lifestyles and emergence of pathogens.</title>
        <authorList>
            <person name="Haridas S."/>
            <person name="Albert R."/>
            <person name="Binder M."/>
            <person name="Bloem J."/>
            <person name="Labutti K."/>
            <person name="Salamov A."/>
            <person name="Andreopoulos B."/>
            <person name="Baker S."/>
            <person name="Barry K."/>
            <person name="Bills G."/>
            <person name="Bluhm B."/>
            <person name="Cannon C."/>
            <person name="Castanera R."/>
            <person name="Culley D."/>
            <person name="Daum C."/>
            <person name="Ezra D."/>
            <person name="Gonzalez J."/>
            <person name="Henrissat B."/>
            <person name="Kuo A."/>
            <person name="Liang C."/>
            <person name="Lipzen A."/>
            <person name="Lutzoni F."/>
            <person name="Magnuson J."/>
            <person name="Mondo S."/>
            <person name="Nolan M."/>
            <person name="Ohm R."/>
            <person name="Pangilinan J."/>
            <person name="Park H.-J."/>
            <person name="Ramirez L."/>
            <person name="Alfaro M."/>
            <person name="Sun H."/>
            <person name="Tritt A."/>
            <person name="Yoshinaga Y."/>
            <person name="Zwiers L.-H."/>
            <person name="Turgeon B."/>
            <person name="Goodwin S."/>
            <person name="Spatafora J."/>
            <person name="Crous P."/>
            <person name="Grigoriev I."/>
        </authorList>
    </citation>
    <scope>NUCLEOTIDE SEQUENCE</scope>
    <source>
        <strain evidence="2">CBS 130266</strain>
    </source>
</reference>
<comment type="caution">
    <text evidence="2">The sequence shown here is derived from an EMBL/GenBank/DDBJ whole genome shotgun (WGS) entry which is preliminary data.</text>
</comment>
<dbReference type="EMBL" id="MU007012">
    <property type="protein sequence ID" value="KAF2435887.1"/>
    <property type="molecule type" value="Genomic_DNA"/>
</dbReference>
<dbReference type="OrthoDB" id="3796345at2759"/>
<evidence type="ECO:0000259" key="1">
    <source>
        <dbReference type="PROSITE" id="PS50181"/>
    </source>
</evidence>
<dbReference type="AlphaFoldDB" id="A0A9P4P254"/>
<dbReference type="Gene3D" id="1.20.1280.50">
    <property type="match status" value="1"/>
</dbReference>
<dbReference type="Proteomes" id="UP000800235">
    <property type="component" value="Unassembled WGS sequence"/>
</dbReference>
<organism evidence="2 3">
    <name type="scientific">Tothia fuscella</name>
    <dbReference type="NCBI Taxonomy" id="1048955"/>
    <lineage>
        <taxon>Eukaryota</taxon>
        <taxon>Fungi</taxon>
        <taxon>Dikarya</taxon>
        <taxon>Ascomycota</taxon>
        <taxon>Pezizomycotina</taxon>
        <taxon>Dothideomycetes</taxon>
        <taxon>Pleosporomycetidae</taxon>
        <taxon>Venturiales</taxon>
        <taxon>Cylindrosympodiaceae</taxon>
        <taxon>Tothia</taxon>
    </lineage>
</organism>